<feature type="compositionally biased region" description="Acidic residues" evidence="2">
    <location>
        <begin position="15"/>
        <end position="30"/>
    </location>
</feature>
<dbReference type="Proteomes" id="UP001146793">
    <property type="component" value="Unassembled WGS sequence"/>
</dbReference>
<evidence type="ECO:0000313" key="4">
    <source>
        <dbReference type="Proteomes" id="UP001146793"/>
    </source>
</evidence>
<reference evidence="3" key="1">
    <citation type="submission" date="2022-08" db="EMBL/GenBank/DDBJ databases">
        <title>Novel sulphate-reducing endosymbionts in the free-living metamonad Anaeramoeba.</title>
        <authorList>
            <person name="Jerlstrom-Hultqvist J."/>
            <person name="Cepicka I."/>
            <person name="Gallot-Lavallee L."/>
            <person name="Salas-Leiva D."/>
            <person name="Curtis B.A."/>
            <person name="Zahonova K."/>
            <person name="Pipaliya S."/>
            <person name="Dacks J."/>
            <person name="Roger A.J."/>
        </authorList>
    </citation>
    <scope>NUCLEOTIDE SEQUENCE</scope>
    <source>
        <strain evidence="3">Busselton2</strain>
    </source>
</reference>
<dbReference type="PANTHER" id="PTHR16771:SF0">
    <property type="entry name" value="26S PROTEASOME COMPLEX SUBUNIT SEM1"/>
    <property type="match status" value="1"/>
</dbReference>
<proteinExistence type="inferred from homology"/>
<name>A0AAV7YFH7_9EUKA</name>
<dbReference type="Pfam" id="PF05160">
    <property type="entry name" value="DSS1_SEM1"/>
    <property type="match status" value="1"/>
</dbReference>
<evidence type="ECO:0000256" key="2">
    <source>
        <dbReference type="SAM" id="MobiDB-lite"/>
    </source>
</evidence>
<dbReference type="PANTHER" id="PTHR16771">
    <property type="entry name" value="26 PROTEASOME COMPLEX SUBUNIT DSS1"/>
    <property type="match status" value="1"/>
</dbReference>
<dbReference type="GO" id="GO:0000724">
    <property type="term" value="P:double-strand break repair via homologous recombination"/>
    <property type="evidence" value="ECO:0007669"/>
    <property type="project" value="TreeGrafter"/>
</dbReference>
<dbReference type="GO" id="GO:0008541">
    <property type="term" value="C:proteasome regulatory particle, lid subcomplex"/>
    <property type="evidence" value="ECO:0007669"/>
    <property type="project" value="InterPro"/>
</dbReference>
<comment type="similarity">
    <text evidence="1">Belongs to the DSS1/SEM1 family.</text>
</comment>
<organism evidence="3 4">
    <name type="scientific">Anaeramoeba flamelloides</name>
    <dbReference type="NCBI Taxonomy" id="1746091"/>
    <lineage>
        <taxon>Eukaryota</taxon>
        <taxon>Metamonada</taxon>
        <taxon>Anaeramoebidae</taxon>
        <taxon>Anaeramoeba</taxon>
    </lineage>
</organism>
<feature type="region of interest" description="Disordered" evidence="2">
    <location>
        <begin position="1"/>
        <end position="49"/>
    </location>
</feature>
<comment type="caution">
    <text evidence="3">The sequence shown here is derived from an EMBL/GenBank/DDBJ whole genome shotgun (WGS) entry which is preliminary data.</text>
</comment>
<dbReference type="GO" id="GO:0043248">
    <property type="term" value="P:proteasome assembly"/>
    <property type="evidence" value="ECO:0007669"/>
    <property type="project" value="InterPro"/>
</dbReference>
<protein>
    <submittedName>
        <fullName evidence="3">26s proteasome complex subunit sem1</fullName>
    </submittedName>
</protein>
<dbReference type="EMBL" id="JANTQA010000070">
    <property type="protein sequence ID" value="KAJ3426318.1"/>
    <property type="molecule type" value="Genomic_DNA"/>
</dbReference>
<sequence length="69" mass="8387">MTDKQKTTSEKVFEALEEDDEFEEFEQDWSENEKDNENQVLTRDDWDEDDIEDELVQQLRVELQKSSEK</sequence>
<dbReference type="AlphaFoldDB" id="A0AAV7YFH7"/>
<evidence type="ECO:0000313" key="3">
    <source>
        <dbReference type="EMBL" id="KAJ3426318.1"/>
    </source>
</evidence>
<feature type="compositionally biased region" description="Basic and acidic residues" evidence="2">
    <location>
        <begin position="1"/>
        <end position="14"/>
    </location>
</feature>
<gene>
    <name evidence="3" type="ORF">M0812_28771</name>
</gene>
<evidence type="ECO:0000256" key="1">
    <source>
        <dbReference type="ARBA" id="ARBA00034491"/>
    </source>
</evidence>
<keyword evidence="3" id="KW-0647">Proteasome</keyword>
<accession>A0AAV7YFH7</accession>
<dbReference type="InterPro" id="IPR007834">
    <property type="entry name" value="DSS1_SEM1"/>
</dbReference>
<dbReference type="GO" id="GO:0006406">
    <property type="term" value="P:mRNA export from nucleus"/>
    <property type="evidence" value="ECO:0007669"/>
    <property type="project" value="InterPro"/>
</dbReference>
<dbReference type="SMART" id="SM01385">
    <property type="entry name" value="DSS1_SEM1"/>
    <property type="match status" value="1"/>
</dbReference>